<evidence type="ECO:0000313" key="1">
    <source>
        <dbReference type="EMBL" id="KKN64887.1"/>
    </source>
</evidence>
<dbReference type="EMBL" id="LAZR01000541">
    <property type="protein sequence ID" value="KKN64887.1"/>
    <property type="molecule type" value="Genomic_DNA"/>
</dbReference>
<gene>
    <name evidence="1" type="ORF">LCGC14_0487210</name>
</gene>
<accession>A0A0F9SQV3</accession>
<proteinExistence type="predicted"/>
<name>A0A0F9SQV3_9ZZZZ</name>
<sequence length="93" mass="10923">MDEKQSKHPECEKIQANRDESQKLGAFLEWLQNDQQVTLCICDENIAEEYDEDRYMPIRTGIEKLLAKYFEVDLDKAELERQAMLAGLRQNNS</sequence>
<dbReference type="AlphaFoldDB" id="A0A0F9SQV3"/>
<reference evidence="1" key="1">
    <citation type="journal article" date="2015" name="Nature">
        <title>Complex archaea that bridge the gap between prokaryotes and eukaryotes.</title>
        <authorList>
            <person name="Spang A."/>
            <person name="Saw J.H."/>
            <person name="Jorgensen S.L."/>
            <person name="Zaremba-Niedzwiedzka K."/>
            <person name="Martijn J."/>
            <person name="Lind A.E."/>
            <person name="van Eijk R."/>
            <person name="Schleper C."/>
            <person name="Guy L."/>
            <person name="Ettema T.J."/>
        </authorList>
    </citation>
    <scope>NUCLEOTIDE SEQUENCE</scope>
</reference>
<organism evidence="1">
    <name type="scientific">marine sediment metagenome</name>
    <dbReference type="NCBI Taxonomy" id="412755"/>
    <lineage>
        <taxon>unclassified sequences</taxon>
        <taxon>metagenomes</taxon>
        <taxon>ecological metagenomes</taxon>
    </lineage>
</organism>
<protein>
    <submittedName>
        <fullName evidence="1">Uncharacterized protein</fullName>
    </submittedName>
</protein>
<comment type="caution">
    <text evidence="1">The sequence shown here is derived from an EMBL/GenBank/DDBJ whole genome shotgun (WGS) entry which is preliminary data.</text>
</comment>